<dbReference type="GO" id="GO:0003723">
    <property type="term" value="F:RNA binding"/>
    <property type="evidence" value="ECO:0007669"/>
    <property type="project" value="TreeGrafter"/>
</dbReference>
<feature type="region of interest" description="Disordered" evidence="6">
    <location>
        <begin position="613"/>
        <end position="711"/>
    </location>
</feature>
<gene>
    <name evidence="9" type="ORF">AGERDE_LOCUS9710</name>
</gene>
<dbReference type="Proteomes" id="UP000789831">
    <property type="component" value="Unassembled WGS sequence"/>
</dbReference>
<comment type="caution">
    <text evidence="9">The sequence shown here is derived from an EMBL/GenBank/DDBJ whole genome shotgun (WGS) entry which is preliminary data.</text>
</comment>
<dbReference type="GO" id="GO:0071004">
    <property type="term" value="C:U2-type prespliceosome"/>
    <property type="evidence" value="ECO:0007669"/>
    <property type="project" value="TreeGrafter"/>
</dbReference>
<feature type="domain" description="FF" evidence="8">
    <location>
        <begin position="555"/>
        <end position="611"/>
    </location>
</feature>
<dbReference type="SMART" id="SM00456">
    <property type="entry name" value="WW"/>
    <property type="match status" value="2"/>
</dbReference>
<dbReference type="AlphaFoldDB" id="A0A9N9GL09"/>
<feature type="compositionally biased region" description="Acidic residues" evidence="6">
    <location>
        <begin position="623"/>
        <end position="635"/>
    </location>
</feature>
<accession>A0A9N9GL09</accession>
<evidence type="ECO:0000313" key="10">
    <source>
        <dbReference type="Proteomes" id="UP000789831"/>
    </source>
</evidence>
<dbReference type="FunFam" id="1.10.10.440:FF:000013">
    <property type="entry name" value="pre-mRNA-processing protein 40A isoform X1"/>
    <property type="match status" value="1"/>
</dbReference>
<comment type="subcellular location">
    <subcellularLocation>
        <location evidence="1">Nucleus</location>
    </subcellularLocation>
</comment>
<dbReference type="PROSITE" id="PS50020">
    <property type="entry name" value="WW_DOMAIN_2"/>
    <property type="match status" value="2"/>
</dbReference>
<dbReference type="InterPro" id="IPR001202">
    <property type="entry name" value="WW_dom"/>
</dbReference>
<evidence type="ECO:0000256" key="1">
    <source>
        <dbReference type="ARBA" id="ARBA00004123"/>
    </source>
</evidence>
<feature type="region of interest" description="Disordered" evidence="6">
    <location>
        <begin position="142"/>
        <end position="174"/>
    </location>
</feature>
<dbReference type="CDD" id="cd00201">
    <property type="entry name" value="WW"/>
    <property type="match status" value="2"/>
</dbReference>
<dbReference type="PROSITE" id="PS01159">
    <property type="entry name" value="WW_DOMAIN_1"/>
    <property type="match status" value="2"/>
</dbReference>
<dbReference type="Gene3D" id="1.10.10.440">
    <property type="entry name" value="FF domain"/>
    <property type="match status" value="5"/>
</dbReference>
<keyword evidence="5" id="KW-0539">Nucleus</keyword>
<keyword evidence="3" id="KW-0677">Repeat</keyword>
<feature type="compositionally biased region" description="Basic and acidic residues" evidence="6">
    <location>
        <begin position="693"/>
        <end position="711"/>
    </location>
</feature>
<feature type="domain" description="FF" evidence="8">
    <location>
        <begin position="429"/>
        <end position="490"/>
    </location>
</feature>
<dbReference type="Gene3D" id="2.20.70.10">
    <property type="match status" value="2"/>
</dbReference>
<evidence type="ECO:0000256" key="2">
    <source>
        <dbReference type="ARBA" id="ARBA00022664"/>
    </source>
</evidence>
<feature type="domain" description="WW" evidence="7">
    <location>
        <begin position="61"/>
        <end position="88"/>
    </location>
</feature>
<dbReference type="Pfam" id="PF25432">
    <property type="entry name" value="FF_PRPF40A"/>
    <property type="match status" value="1"/>
</dbReference>
<keyword evidence="10" id="KW-1185">Reference proteome</keyword>
<protein>
    <submittedName>
        <fullName evidence="9">13242_t:CDS:1</fullName>
    </submittedName>
</protein>
<dbReference type="InterPro" id="IPR036517">
    <property type="entry name" value="FF_domain_sf"/>
</dbReference>
<keyword evidence="4" id="KW-0508">mRNA splicing</keyword>
<dbReference type="SMART" id="SM00441">
    <property type="entry name" value="FF"/>
    <property type="match status" value="5"/>
</dbReference>
<evidence type="ECO:0000256" key="3">
    <source>
        <dbReference type="ARBA" id="ARBA00022737"/>
    </source>
</evidence>
<feature type="domain" description="FF" evidence="8">
    <location>
        <begin position="285"/>
        <end position="337"/>
    </location>
</feature>
<feature type="compositionally biased region" description="Acidic residues" evidence="6">
    <location>
        <begin position="803"/>
        <end position="812"/>
    </location>
</feature>
<dbReference type="OrthoDB" id="187617at2759"/>
<dbReference type="Pfam" id="PF01846">
    <property type="entry name" value="FF"/>
    <property type="match status" value="3"/>
</dbReference>
<dbReference type="GO" id="GO:0005685">
    <property type="term" value="C:U1 snRNP"/>
    <property type="evidence" value="ECO:0007669"/>
    <property type="project" value="TreeGrafter"/>
</dbReference>
<keyword evidence="2" id="KW-0507">mRNA processing</keyword>
<feature type="compositionally biased region" description="Basic and acidic residues" evidence="6">
    <location>
        <begin position="669"/>
        <end position="678"/>
    </location>
</feature>
<dbReference type="PANTHER" id="PTHR11864">
    <property type="entry name" value="PRE-MRNA-PROCESSING PROTEIN PRP40"/>
    <property type="match status" value="1"/>
</dbReference>
<sequence length="812" mass="95989">MAMSWNPPTPYGQSRPVYGPPQQRPGFPSIPPYGGRPPNQPYGSNQIPPYMPPPQSPASVWTEHTSPDGRTYYYNTITKQSSWDKPDELKTPEERALGSCPWKEYTAEDGRKYYHNSVTRQSTWDMPAEYKEFLERLELEKKNQSNQEGSTPSSAPLASPSQQDLEKARQLSVPSVGQVNVTPVNTPIRPSGVATPIGGVNIPIIQPRHTEIKIEFESKEEAEAAFRQLLKDSGAKADWSWEQTMRAIITKPMYRALKTLVERKQAYQDYIDELRRIEEEERRSRVTKMRQDFIALLESRPEVNSSTLCDLFGDHPAFIAIEDDRQREEIFGEYIYEMRKQEKEAARLMRKENMEKFSKLLKSLPNITIRILWKDAQVIYKNTPEYQEDPQLQKMDMLDFLAVFEEYMRLLEEQDVARQKRAAEAKRRQERKNRDAFRALMEELRQKGIITAKSRWMEIYPIIAADERYTNILGQPGSTPLELFWDVVEELDEILYQQRKIVMDFVKSRNISVYSGMTFDQFKSTVSSDERCAIVGDINLKLIFEQLQKKQEKKQRRKMDAFKSILKHFEMMITPEATWEQVRPVLEKTEEFHAIDSEKIRIEVFDRFMERLKEKRTKRDQGDSEEEMLKEEEYDDDRHSLERKRKHKSHKYHRRTQQYSDNSADSMEYSDKERDGNEKRKRRKASNNYFRKSKYDDHRYDETRYPDPRYLDHQRYADPRHIVDTKYSNDYPPPTLDDYKLQALKIEEYKMEALRQQEIARLDAAQRHRIETSQIESLSISDVPKSTEYENEHIQPPAKHEDSSEEEGEYVE</sequence>
<dbReference type="SUPFAM" id="SSF81698">
    <property type="entry name" value="FF domain"/>
    <property type="match status" value="5"/>
</dbReference>
<dbReference type="InterPro" id="IPR002713">
    <property type="entry name" value="FF_domain"/>
</dbReference>
<dbReference type="InterPro" id="IPR039726">
    <property type="entry name" value="Prp40-like"/>
</dbReference>
<dbReference type="PANTHER" id="PTHR11864:SF0">
    <property type="entry name" value="PRP40 PRE-MRNA PROCESSING FACTOR 40 HOMOLOG A (YEAST)"/>
    <property type="match status" value="1"/>
</dbReference>
<feature type="compositionally biased region" description="Basic and acidic residues" evidence="6">
    <location>
        <begin position="613"/>
        <end position="622"/>
    </location>
</feature>
<evidence type="ECO:0000256" key="5">
    <source>
        <dbReference type="ARBA" id="ARBA00023242"/>
    </source>
</evidence>
<feature type="compositionally biased region" description="Pro residues" evidence="6">
    <location>
        <begin position="18"/>
        <end position="40"/>
    </location>
</feature>
<organism evidence="9 10">
    <name type="scientific">Ambispora gerdemannii</name>
    <dbReference type="NCBI Taxonomy" id="144530"/>
    <lineage>
        <taxon>Eukaryota</taxon>
        <taxon>Fungi</taxon>
        <taxon>Fungi incertae sedis</taxon>
        <taxon>Mucoromycota</taxon>
        <taxon>Glomeromycotina</taxon>
        <taxon>Glomeromycetes</taxon>
        <taxon>Archaeosporales</taxon>
        <taxon>Ambisporaceae</taxon>
        <taxon>Ambispora</taxon>
    </lineage>
</organism>
<dbReference type="FunFam" id="1.10.10.440:FF:000003">
    <property type="entry name" value="Pre-mRNA processing factor 40 homolog A"/>
    <property type="match status" value="1"/>
</dbReference>
<evidence type="ECO:0000313" key="9">
    <source>
        <dbReference type="EMBL" id="CAG8613452.1"/>
    </source>
</evidence>
<dbReference type="Pfam" id="PF00397">
    <property type="entry name" value="WW"/>
    <property type="match status" value="2"/>
</dbReference>
<evidence type="ECO:0000256" key="6">
    <source>
        <dbReference type="SAM" id="MobiDB-lite"/>
    </source>
</evidence>
<proteinExistence type="predicted"/>
<feature type="compositionally biased region" description="Basic and acidic residues" evidence="6">
    <location>
        <begin position="785"/>
        <end position="802"/>
    </location>
</feature>
<feature type="region of interest" description="Disordered" evidence="6">
    <location>
        <begin position="1"/>
        <end position="72"/>
    </location>
</feature>
<dbReference type="SUPFAM" id="SSF51045">
    <property type="entry name" value="WW domain"/>
    <property type="match status" value="2"/>
</dbReference>
<name>A0A9N9GL09_9GLOM</name>
<dbReference type="GO" id="GO:0045292">
    <property type="term" value="P:mRNA cis splicing, via spliceosome"/>
    <property type="evidence" value="ECO:0007669"/>
    <property type="project" value="InterPro"/>
</dbReference>
<reference evidence="9" key="1">
    <citation type="submission" date="2021-06" db="EMBL/GenBank/DDBJ databases">
        <authorList>
            <person name="Kallberg Y."/>
            <person name="Tangrot J."/>
            <person name="Rosling A."/>
        </authorList>
    </citation>
    <scope>NUCLEOTIDE SEQUENCE</scope>
    <source>
        <strain evidence="9">MT106</strain>
    </source>
</reference>
<dbReference type="EMBL" id="CAJVPL010002544">
    <property type="protein sequence ID" value="CAG8613452.1"/>
    <property type="molecule type" value="Genomic_DNA"/>
</dbReference>
<evidence type="ECO:0000259" key="7">
    <source>
        <dbReference type="PROSITE" id="PS50020"/>
    </source>
</evidence>
<evidence type="ECO:0000256" key="4">
    <source>
        <dbReference type="ARBA" id="ARBA00023187"/>
    </source>
</evidence>
<feature type="domain" description="FF" evidence="8">
    <location>
        <begin position="219"/>
        <end position="273"/>
    </location>
</feature>
<dbReference type="InterPro" id="IPR036020">
    <property type="entry name" value="WW_dom_sf"/>
</dbReference>
<feature type="domain" description="WW" evidence="7">
    <location>
        <begin position="101"/>
        <end position="129"/>
    </location>
</feature>
<feature type="compositionally biased region" description="Basic residues" evidence="6">
    <location>
        <begin position="641"/>
        <end position="656"/>
    </location>
</feature>
<dbReference type="PROSITE" id="PS51676">
    <property type="entry name" value="FF"/>
    <property type="match status" value="4"/>
</dbReference>
<evidence type="ECO:0000259" key="8">
    <source>
        <dbReference type="PROSITE" id="PS51676"/>
    </source>
</evidence>
<feature type="compositionally biased region" description="Low complexity" evidence="6">
    <location>
        <begin position="150"/>
        <end position="161"/>
    </location>
</feature>
<feature type="region of interest" description="Disordered" evidence="6">
    <location>
        <begin position="769"/>
        <end position="812"/>
    </location>
</feature>